<reference evidence="3" key="1">
    <citation type="submission" date="2019-11" db="EMBL/GenBank/DDBJ databases">
        <authorList>
            <person name="Feng L."/>
        </authorList>
    </citation>
    <scope>NUCLEOTIDE SEQUENCE</scope>
    <source>
        <strain evidence="3">VrattiLFYP33</strain>
    </source>
</reference>
<evidence type="ECO:0000256" key="2">
    <source>
        <dbReference type="SAM" id="Phobius"/>
    </source>
</evidence>
<keyword evidence="1" id="KW-0175">Coiled coil</keyword>
<protein>
    <submittedName>
        <fullName evidence="3">Uncharacterized protein</fullName>
    </submittedName>
</protein>
<evidence type="ECO:0000256" key="1">
    <source>
        <dbReference type="SAM" id="Coils"/>
    </source>
</evidence>
<name>A0A6N3FL13_9FIRM</name>
<feature type="coiled-coil region" evidence="1">
    <location>
        <begin position="45"/>
        <end position="72"/>
    </location>
</feature>
<evidence type="ECO:0000313" key="3">
    <source>
        <dbReference type="EMBL" id="VYU53107.1"/>
    </source>
</evidence>
<sequence>MPDKNISNKPENSPQGLTVREIYDTYGRPLAERAQSLISNPVVQAEMQRATREEYYKKVKAYEDQAFNLTNKEIEDLIWSIHIGKNTFEDLKQVMPSINSATICKYLLDEPELRFKNEGLLGGIPKVASLNVKRSYYFQMTKIPTGFYAPYEFEPTDSFILTITAENMIYQLEKERHMQELAEKSLVIAEDSLNESKQSTKYAMYAMYASTIGILIALIQIYLSLK</sequence>
<dbReference type="AlphaFoldDB" id="A0A6N3FL13"/>
<accession>A0A6N3FL13</accession>
<dbReference type="RefSeq" id="WP_156705899.1">
    <property type="nucleotide sequence ID" value="NZ_CACRUX010000101.1"/>
</dbReference>
<gene>
    <name evidence="3" type="ORF">VRLFYP33_02387</name>
</gene>
<keyword evidence="2" id="KW-0812">Transmembrane</keyword>
<keyword evidence="2" id="KW-0472">Membrane</keyword>
<keyword evidence="2" id="KW-1133">Transmembrane helix</keyword>
<dbReference type="EMBL" id="CACRUX010000101">
    <property type="protein sequence ID" value="VYU53107.1"/>
    <property type="molecule type" value="Genomic_DNA"/>
</dbReference>
<organism evidence="3">
    <name type="scientific">Veillonella ratti</name>
    <dbReference type="NCBI Taxonomy" id="103892"/>
    <lineage>
        <taxon>Bacteria</taxon>
        <taxon>Bacillati</taxon>
        <taxon>Bacillota</taxon>
        <taxon>Negativicutes</taxon>
        <taxon>Veillonellales</taxon>
        <taxon>Veillonellaceae</taxon>
        <taxon>Veillonella</taxon>
    </lineage>
</organism>
<feature type="transmembrane region" description="Helical" evidence="2">
    <location>
        <begin position="202"/>
        <end position="223"/>
    </location>
</feature>
<proteinExistence type="predicted"/>